<dbReference type="GO" id="GO:0005524">
    <property type="term" value="F:ATP binding"/>
    <property type="evidence" value="ECO:0007669"/>
    <property type="project" value="UniProtKB-KW"/>
</dbReference>
<dbReference type="AlphaFoldDB" id="A0A0R2CCM8"/>
<dbReference type="InterPro" id="IPR003837">
    <property type="entry name" value="GatC"/>
</dbReference>
<evidence type="ECO:0000313" key="7">
    <source>
        <dbReference type="EMBL" id="KRM89464.1"/>
    </source>
</evidence>
<dbReference type="Gene3D" id="1.10.20.60">
    <property type="entry name" value="Glu-tRNAGln amidotransferase C subunit, N-terminal domain"/>
    <property type="match status" value="1"/>
</dbReference>
<dbReference type="GO" id="GO:0016740">
    <property type="term" value="F:transferase activity"/>
    <property type="evidence" value="ECO:0007669"/>
    <property type="project" value="UniProtKB-KW"/>
</dbReference>
<comment type="subunit">
    <text evidence="2 6">Heterotrimer of A, B and C subunits.</text>
</comment>
<evidence type="ECO:0000256" key="5">
    <source>
        <dbReference type="ARBA" id="ARBA00047913"/>
    </source>
</evidence>
<dbReference type="RefSeq" id="WP_010580188.1">
    <property type="nucleotide sequence ID" value="NZ_AHYZ01000062.1"/>
</dbReference>
<dbReference type="Proteomes" id="UP000051576">
    <property type="component" value="Unassembled WGS sequence"/>
</dbReference>
<sequence>MAITADEVKHVAGLAKLAFTDQQLQKFTGQMDEIIKMVQQLSEVDTTDVPVTTHVTDAKNVMRADVAEKGTDRELLMKNVPDSQDGYIKVPAIIDESGEA</sequence>
<dbReference type="PANTHER" id="PTHR15004:SF0">
    <property type="entry name" value="GLUTAMYL-TRNA(GLN) AMIDOTRANSFERASE SUBUNIT C, MITOCHONDRIAL"/>
    <property type="match status" value="1"/>
</dbReference>
<keyword evidence="6" id="KW-0648">Protein biosynthesis</keyword>
<keyword evidence="7" id="KW-0808">Transferase</keyword>
<keyword evidence="6" id="KW-0547">Nucleotide-binding</keyword>
<dbReference type="GO" id="GO:0070681">
    <property type="term" value="P:glutaminyl-tRNAGln biosynthesis via transamidation"/>
    <property type="evidence" value="ECO:0007669"/>
    <property type="project" value="TreeGrafter"/>
</dbReference>
<reference evidence="7 8" key="1">
    <citation type="journal article" date="2015" name="Genome Announc.">
        <title>Expanding the biotechnology potential of lactobacilli through comparative genomics of 213 strains and associated genera.</title>
        <authorList>
            <person name="Sun Z."/>
            <person name="Harris H.M."/>
            <person name="McCann A."/>
            <person name="Guo C."/>
            <person name="Argimon S."/>
            <person name="Zhang W."/>
            <person name="Yang X."/>
            <person name="Jeffery I.B."/>
            <person name="Cooney J.C."/>
            <person name="Kagawa T.F."/>
            <person name="Liu W."/>
            <person name="Song Y."/>
            <person name="Salvetti E."/>
            <person name="Wrobel A."/>
            <person name="Rasinkangas P."/>
            <person name="Parkhill J."/>
            <person name="Rea M.C."/>
            <person name="O'Sullivan O."/>
            <person name="Ritari J."/>
            <person name="Douillard F.P."/>
            <person name="Paul Ross R."/>
            <person name="Yang R."/>
            <person name="Briner A.E."/>
            <person name="Felis G.E."/>
            <person name="de Vos W.M."/>
            <person name="Barrangou R."/>
            <person name="Klaenhammer T.R."/>
            <person name="Caufield P.W."/>
            <person name="Cui Y."/>
            <person name="Zhang H."/>
            <person name="O'Toole P.W."/>
        </authorList>
    </citation>
    <scope>NUCLEOTIDE SEQUENCE [LARGE SCALE GENOMIC DNA]</scope>
    <source>
        <strain evidence="7 8">DSM 20605</strain>
    </source>
</reference>
<dbReference type="eggNOG" id="COG0721">
    <property type="taxonomic scope" value="Bacteria"/>
</dbReference>
<evidence type="ECO:0000313" key="8">
    <source>
        <dbReference type="Proteomes" id="UP000051576"/>
    </source>
</evidence>
<dbReference type="GO" id="GO:0050566">
    <property type="term" value="F:asparaginyl-tRNA synthase (glutamine-hydrolyzing) activity"/>
    <property type="evidence" value="ECO:0007669"/>
    <property type="project" value="RHEA"/>
</dbReference>
<name>A0A0R2CCM8_9LACO</name>
<evidence type="ECO:0000256" key="1">
    <source>
        <dbReference type="ARBA" id="ARBA00010757"/>
    </source>
</evidence>
<evidence type="ECO:0000256" key="3">
    <source>
        <dbReference type="ARBA" id="ARBA00024799"/>
    </source>
</evidence>
<evidence type="ECO:0000256" key="6">
    <source>
        <dbReference type="HAMAP-Rule" id="MF_00122"/>
    </source>
</evidence>
<protein>
    <recommendedName>
        <fullName evidence="6">Aspartyl/glutamyl-tRNA(Asn/Gln) amidotransferase subunit C</fullName>
        <shortName evidence="6">Asp/Glu-ADT subunit C</shortName>
        <ecNumber evidence="6">6.3.5.-</ecNumber>
    </recommendedName>
</protein>
<keyword evidence="8" id="KW-1185">Reference proteome</keyword>
<dbReference type="GO" id="GO:0006450">
    <property type="term" value="P:regulation of translational fidelity"/>
    <property type="evidence" value="ECO:0007669"/>
    <property type="project" value="InterPro"/>
</dbReference>
<keyword evidence="6" id="KW-0436">Ligase</keyword>
<evidence type="ECO:0000256" key="2">
    <source>
        <dbReference type="ARBA" id="ARBA00011123"/>
    </source>
</evidence>
<comment type="caution">
    <text evidence="7">The sequence shown here is derived from an EMBL/GenBank/DDBJ whole genome shotgun (WGS) entry which is preliminary data.</text>
</comment>
<dbReference type="GO" id="GO:0006412">
    <property type="term" value="P:translation"/>
    <property type="evidence" value="ECO:0007669"/>
    <property type="project" value="UniProtKB-UniRule"/>
</dbReference>
<dbReference type="GO" id="GO:0050567">
    <property type="term" value="F:glutaminyl-tRNA synthase (glutamine-hydrolyzing) activity"/>
    <property type="evidence" value="ECO:0007669"/>
    <property type="project" value="UniProtKB-UniRule"/>
</dbReference>
<comment type="similarity">
    <text evidence="1 6">Belongs to the GatC family.</text>
</comment>
<dbReference type="InterPro" id="IPR036113">
    <property type="entry name" value="Asp/Glu-ADT_sf_sub_c"/>
</dbReference>
<comment type="function">
    <text evidence="3 6">Allows the formation of correctly charged Asn-tRNA(Asn) or Gln-tRNA(Gln) through the transamidation of misacylated Asp-tRNA(Asn) or Glu-tRNA(Gln) in organisms which lack either or both of asparaginyl-tRNA or glutaminyl-tRNA synthetases. The reaction takes place in the presence of glutamine and ATP through an activated phospho-Asp-tRNA(Asn) or phospho-Glu-tRNA(Gln).</text>
</comment>
<dbReference type="Pfam" id="PF02686">
    <property type="entry name" value="GatC"/>
    <property type="match status" value="1"/>
</dbReference>
<comment type="catalytic activity">
    <reaction evidence="4 6">
        <text>L-aspartyl-tRNA(Asn) + L-glutamine + ATP + H2O = L-asparaginyl-tRNA(Asn) + L-glutamate + ADP + phosphate + 2 H(+)</text>
        <dbReference type="Rhea" id="RHEA:14513"/>
        <dbReference type="Rhea" id="RHEA-COMP:9674"/>
        <dbReference type="Rhea" id="RHEA-COMP:9677"/>
        <dbReference type="ChEBI" id="CHEBI:15377"/>
        <dbReference type="ChEBI" id="CHEBI:15378"/>
        <dbReference type="ChEBI" id="CHEBI:29985"/>
        <dbReference type="ChEBI" id="CHEBI:30616"/>
        <dbReference type="ChEBI" id="CHEBI:43474"/>
        <dbReference type="ChEBI" id="CHEBI:58359"/>
        <dbReference type="ChEBI" id="CHEBI:78515"/>
        <dbReference type="ChEBI" id="CHEBI:78516"/>
        <dbReference type="ChEBI" id="CHEBI:456216"/>
    </reaction>
</comment>
<dbReference type="EC" id="6.3.5.-" evidence="6"/>
<dbReference type="STRING" id="1133569.FD21_GL001603"/>
<keyword evidence="6" id="KW-0067">ATP-binding</keyword>
<dbReference type="HAMAP" id="MF_00122">
    <property type="entry name" value="GatC"/>
    <property type="match status" value="1"/>
</dbReference>
<dbReference type="EMBL" id="AYYX01000005">
    <property type="protein sequence ID" value="KRM89464.1"/>
    <property type="molecule type" value="Genomic_DNA"/>
</dbReference>
<accession>A0A0R2CCM8</accession>
<proteinExistence type="inferred from homology"/>
<dbReference type="SUPFAM" id="SSF141000">
    <property type="entry name" value="Glu-tRNAGln amidotransferase C subunit"/>
    <property type="match status" value="1"/>
</dbReference>
<dbReference type="PANTHER" id="PTHR15004">
    <property type="entry name" value="GLUTAMYL-TRNA(GLN) AMIDOTRANSFERASE SUBUNIT C, MITOCHONDRIAL"/>
    <property type="match status" value="1"/>
</dbReference>
<gene>
    <name evidence="6" type="primary">gatC</name>
    <name evidence="7" type="ORF">FD21_GL001603</name>
</gene>
<dbReference type="OrthoDB" id="9813938at2"/>
<organism evidence="7 8">
    <name type="scientific">Liquorilactobacillus vini DSM 20605</name>
    <dbReference type="NCBI Taxonomy" id="1133569"/>
    <lineage>
        <taxon>Bacteria</taxon>
        <taxon>Bacillati</taxon>
        <taxon>Bacillota</taxon>
        <taxon>Bacilli</taxon>
        <taxon>Lactobacillales</taxon>
        <taxon>Lactobacillaceae</taxon>
        <taxon>Liquorilactobacillus</taxon>
    </lineage>
</organism>
<dbReference type="PATRIC" id="fig|1133569.4.peg.1749"/>
<dbReference type="NCBIfam" id="TIGR00135">
    <property type="entry name" value="gatC"/>
    <property type="match status" value="1"/>
</dbReference>
<comment type="catalytic activity">
    <reaction evidence="5 6">
        <text>L-glutamyl-tRNA(Gln) + L-glutamine + ATP + H2O = L-glutaminyl-tRNA(Gln) + L-glutamate + ADP + phosphate + H(+)</text>
        <dbReference type="Rhea" id="RHEA:17521"/>
        <dbReference type="Rhea" id="RHEA-COMP:9681"/>
        <dbReference type="Rhea" id="RHEA-COMP:9684"/>
        <dbReference type="ChEBI" id="CHEBI:15377"/>
        <dbReference type="ChEBI" id="CHEBI:15378"/>
        <dbReference type="ChEBI" id="CHEBI:29985"/>
        <dbReference type="ChEBI" id="CHEBI:30616"/>
        <dbReference type="ChEBI" id="CHEBI:43474"/>
        <dbReference type="ChEBI" id="CHEBI:58359"/>
        <dbReference type="ChEBI" id="CHEBI:78520"/>
        <dbReference type="ChEBI" id="CHEBI:78521"/>
        <dbReference type="ChEBI" id="CHEBI:456216"/>
    </reaction>
</comment>
<evidence type="ECO:0000256" key="4">
    <source>
        <dbReference type="ARBA" id="ARBA00047380"/>
    </source>
</evidence>